<gene>
    <name evidence="1" type="ORF">AWB72_01039</name>
</gene>
<evidence type="ECO:0008006" key="3">
    <source>
        <dbReference type="Google" id="ProtNLM"/>
    </source>
</evidence>
<dbReference type="EMBL" id="FCNV02000001">
    <property type="protein sequence ID" value="SAL17072.1"/>
    <property type="molecule type" value="Genomic_DNA"/>
</dbReference>
<comment type="caution">
    <text evidence="1">The sequence shown here is derived from an EMBL/GenBank/DDBJ whole genome shotgun (WGS) entry which is preliminary data.</text>
</comment>
<accession>A0A658QSQ6</accession>
<protein>
    <recommendedName>
        <fullName evidence="3">Molybdopterin-guanine dinucleotide biosynthesis protein MobB</fullName>
    </recommendedName>
</protein>
<sequence length="177" mass="19352">MHTRTMSCNGYLRSDGLFDVEGELRDITPIETDLLFKLVPAGEPIHHMRIVMTLDTAMVIQDVSAHIEAGPTVYCVDIESAYAGLKGMQIGAGFRKQIKAVVGGVNGCTHLTELLGLIANTAMQTRFAVGRVERNGRRPADESGTMNPPAIINSCYTNRADGEAMKVLWPMHRRPAN</sequence>
<dbReference type="OrthoDB" id="6862397at2"/>
<dbReference type="InterPro" id="IPR021312">
    <property type="entry name" value="DUF2889"/>
</dbReference>
<evidence type="ECO:0000313" key="2">
    <source>
        <dbReference type="Proteomes" id="UP000198263"/>
    </source>
</evidence>
<evidence type="ECO:0000313" key="1">
    <source>
        <dbReference type="EMBL" id="SAL17072.1"/>
    </source>
</evidence>
<proteinExistence type="predicted"/>
<name>A0A658QSQ6_9BURK</name>
<reference evidence="1 2" key="1">
    <citation type="submission" date="2016-01" db="EMBL/GenBank/DDBJ databases">
        <authorList>
            <person name="Peeters C."/>
        </authorList>
    </citation>
    <scope>NUCLEOTIDE SEQUENCE [LARGE SCALE GENOMIC DNA]</scope>
    <source>
        <strain evidence="1">LMG 29315</strain>
    </source>
</reference>
<dbReference type="RefSeq" id="WP_052449706.1">
    <property type="nucleotide sequence ID" value="NZ_FCNV02000001.1"/>
</dbReference>
<keyword evidence="2" id="KW-1185">Reference proteome</keyword>
<dbReference type="AlphaFoldDB" id="A0A658QSQ6"/>
<organism evidence="1 2">
    <name type="scientific">Caballeronia concitans</name>
    <dbReference type="NCBI Taxonomy" id="1777133"/>
    <lineage>
        <taxon>Bacteria</taxon>
        <taxon>Pseudomonadati</taxon>
        <taxon>Pseudomonadota</taxon>
        <taxon>Betaproteobacteria</taxon>
        <taxon>Burkholderiales</taxon>
        <taxon>Burkholderiaceae</taxon>
        <taxon>Caballeronia</taxon>
    </lineage>
</organism>
<dbReference type="Pfam" id="PF11136">
    <property type="entry name" value="DUF2889"/>
    <property type="match status" value="1"/>
</dbReference>
<dbReference type="Proteomes" id="UP000198263">
    <property type="component" value="Unassembled WGS sequence"/>
</dbReference>